<evidence type="ECO:0000313" key="1">
    <source>
        <dbReference type="EMBL" id="MBZ4034731.1"/>
    </source>
</evidence>
<keyword evidence="2" id="KW-1185">Reference proteome</keyword>
<comment type="caution">
    <text evidence="1">The sequence shown here is derived from an EMBL/GenBank/DDBJ whole genome shotgun (WGS) entry which is preliminary data.</text>
</comment>
<dbReference type="RefSeq" id="WP_223705440.1">
    <property type="nucleotide sequence ID" value="NZ_JAINUY010000002.1"/>
</dbReference>
<name>A0A9X1KR10_9FLAO</name>
<organism evidence="1 2">
    <name type="scientific">Flavobacterium potami</name>
    <dbReference type="NCBI Taxonomy" id="2872310"/>
    <lineage>
        <taxon>Bacteria</taxon>
        <taxon>Pseudomonadati</taxon>
        <taxon>Bacteroidota</taxon>
        <taxon>Flavobacteriia</taxon>
        <taxon>Flavobacteriales</taxon>
        <taxon>Flavobacteriaceae</taxon>
        <taxon>Flavobacterium</taxon>
    </lineage>
</organism>
<dbReference type="AlphaFoldDB" id="A0A9X1KR10"/>
<gene>
    <name evidence="1" type="ORF">K6T82_08135</name>
</gene>
<sequence length="338" mass="40991">MKKLISLLIAFLLLSCKKDKIDLPPLLENILPSSSEMPFNLILSENKFPNKIKKFYQLQNQDTLNILEFDKNKNLIFKYYKQYVDETWNGKFIYMIEANIYDNNKLIKTYYLHSNTEYEMFEYYYDGDNIKEIKSSLLGYTKGYNNNPHLLIKKLKDYPSCIDFIKKIETENKKRPNYVVEREFSNHEIKEYFNFSNNKDKESYKLYILNKNNKIQRIENFAKNKKWDINTKYFEYDKFNKLKKAYSINKKGDTLKSTEYDYKSPNKIVIRKENNIEISRKEFKKNTLIRYHYKGADGSYFGFEKYYLDKFGIPLKIIKKTNEIDTIYNLKNYYTFYK</sequence>
<dbReference type="Proteomes" id="UP001139366">
    <property type="component" value="Unassembled WGS sequence"/>
</dbReference>
<evidence type="ECO:0008006" key="3">
    <source>
        <dbReference type="Google" id="ProtNLM"/>
    </source>
</evidence>
<protein>
    <recommendedName>
        <fullName evidence="3">Lipoprotein</fullName>
    </recommendedName>
</protein>
<dbReference type="EMBL" id="JAINUY010000002">
    <property type="protein sequence ID" value="MBZ4034731.1"/>
    <property type="molecule type" value="Genomic_DNA"/>
</dbReference>
<proteinExistence type="predicted"/>
<dbReference type="PROSITE" id="PS51257">
    <property type="entry name" value="PROKAR_LIPOPROTEIN"/>
    <property type="match status" value="1"/>
</dbReference>
<reference evidence="1 2" key="1">
    <citation type="journal article" date="2023" name="Antonie Van Leeuwenhoek">
        <title>Flavobacterium potami sp. nov., a multi-metal resistance genes harbouring bacterium isolated from shallow river silt.</title>
        <authorList>
            <person name="Li S."/>
            <person name="Mao S."/>
            <person name="Mu W."/>
            <person name="Guo B."/>
            <person name="Li C."/>
            <person name="Zhu Q."/>
            <person name="Hou X."/>
            <person name="Zhao Y."/>
            <person name="Wei S."/>
            <person name="Liu H."/>
            <person name="Liu A."/>
        </authorList>
    </citation>
    <scope>NUCLEOTIDE SEQUENCE [LARGE SCALE GENOMIC DNA]</scope>
    <source>
        <strain evidence="1 2">17A</strain>
    </source>
</reference>
<accession>A0A9X1KR10</accession>
<evidence type="ECO:0000313" key="2">
    <source>
        <dbReference type="Proteomes" id="UP001139366"/>
    </source>
</evidence>